<dbReference type="AlphaFoldDB" id="W1PTW0"/>
<protein>
    <submittedName>
        <fullName evidence="2">Uncharacterized protein</fullName>
    </submittedName>
</protein>
<feature type="region of interest" description="Disordered" evidence="1">
    <location>
        <begin position="81"/>
        <end position="119"/>
    </location>
</feature>
<keyword evidence="3" id="KW-1185">Reference proteome</keyword>
<dbReference type="Gramene" id="ERN10715">
    <property type="protein sequence ID" value="ERN10715"/>
    <property type="gene ID" value="AMTR_s00027p00074910"/>
</dbReference>
<name>W1PTW0_AMBTC</name>
<accession>W1PTW0</accession>
<gene>
    <name evidence="2" type="ORF">AMTR_s00027p00074910</name>
</gene>
<dbReference type="HOGENOM" id="CLU_131156_0_0_1"/>
<dbReference type="EMBL" id="KI392798">
    <property type="protein sequence ID" value="ERN10715.1"/>
    <property type="molecule type" value="Genomic_DNA"/>
</dbReference>
<organism evidence="2 3">
    <name type="scientific">Amborella trichopoda</name>
    <dbReference type="NCBI Taxonomy" id="13333"/>
    <lineage>
        <taxon>Eukaryota</taxon>
        <taxon>Viridiplantae</taxon>
        <taxon>Streptophyta</taxon>
        <taxon>Embryophyta</taxon>
        <taxon>Tracheophyta</taxon>
        <taxon>Spermatophyta</taxon>
        <taxon>Magnoliopsida</taxon>
        <taxon>Amborellales</taxon>
        <taxon>Amborellaceae</taxon>
        <taxon>Amborella</taxon>
    </lineage>
</organism>
<evidence type="ECO:0000313" key="2">
    <source>
        <dbReference type="EMBL" id="ERN10715.1"/>
    </source>
</evidence>
<sequence length="175" mass="17790">MLVQSPPRAHSVIGASAPSKVSAASVAAASVSASVAIPLVQEVSSSSEEIMPVEATFVVVSPIQKVSPSIVRSVEELALASSASPRDVSCDPAMCSRESNPSRMDEAGEVASGATDEGLITVQGKEPAIEEGSEQFEEVALRDEGPSPFGGEEPVFQCAAKASSEDVGDDGLSTA</sequence>
<dbReference type="Proteomes" id="UP000017836">
    <property type="component" value="Unassembled WGS sequence"/>
</dbReference>
<feature type="region of interest" description="Disordered" evidence="1">
    <location>
        <begin position="131"/>
        <end position="154"/>
    </location>
</feature>
<evidence type="ECO:0000256" key="1">
    <source>
        <dbReference type="SAM" id="MobiDB-lite"/>
    </source>
</evidence>
<proteinExistence type="predicted"/>
<evidence type="ECO:0000313" key="3">
    <source>
        <dbReference type="Proteomes" id="UP000017836"/>
    </source>
</evidence>
<reference evidence="3" key="1">
    <citation type="journal article" date="2013" name="Science">
        <title>The Amborella genome and the evolution of flowering plants.</title>
        <authorList>
            <consortium name="Amborella Genome Project"/>
        </authorList>
    </citation>
    <scope>NUCLEOTIDE SEQUENCE [LARGE SCALE GENOMIC DNA]</scope>
</reference>